<evidence type="ECO:0000256" key="1">
    <source>
        <dbReference type="SAM" id="MobiDB-lite"/>
    </source>
</evidence>
<proteinExistence type="predicted"/>
<dbReference type="EMBL" id="CP018145">
    <property type="protein sequence ID" value="ASJ56179.1"/>
    <property type="molecule type" value="Genomic_DNA"/>
</dbReference>
<feature type="region of interest" description="Disordered" evidence="1">
    <location>
        <begin position="54"/>
        <end position="77"/>
    </location>
</feature>
<accession>A0A220MN71</accession>
<dbReference type="Proteomes" id="UP000197781">
    <property type="component" value="Chromosome"/>
</dbReference>
<dbReference type="AlphaFoldDB" id="A0A220MN71"/>
<dbReference type="KEGG" id="bfm:BP422_23070"/>
<evidence type="ECO:0000313" key="3">
    <source>
        <dbReference type="Proteomes" id="UP000197781"/>
    </source>
</evidence>
<gene>
    <name evidence="2" type="ORF">BP422_23070</name>
</gene>
<evidence type="ECO:0000313" key="2">
    <source>
        <dbReference type="EMBL" id="ASJ56179.1"/>
    </source>
</evidence>
<sequence>MRTQPIWLSRSSRVVLGLVVLTTVLTVGCGGNTARQQGYSTDMRNTQHDMKIRGDQSGNTLQGRTPVAADRDPLMGRNQNPNMVIGHWNSRNTQVDVTNMERMAMSVKGVENARITLSDANAYVTLDLVHNITANQARTIEQQVISLLRERIPRYDFHLTSHDGYHR</sequence>
<protein>
    <submittedName>
        <fullName evidence="2">Sporulation protein</fullName>
    </submittedName>
</protein>
<dbReference type="PROSITE" id="PS51257">
    <property type="entry name" value="PROKAR_LIPOPROTEIN"/>
    <property type="match status" value="1"/>
</dbReference>
<reference evidence="2 3" key="1">
    <citation type="submission" date="2016-11" db="EMBL/GenBank/DDBJ databases">
        <authorList>
            <person name="Jaros S."/>
            <person name="Januszkiewicz K."/>
            <person name="Wedrychowicz H."/>
        </authorList>
    </citation>
    <scope>NUCLEOTIDE SEQUENCE [LARGE SCALE GENOMIC DNA]</scope>
    <source>
        <strain evidence="2 3">NF2</strain>
    </source>
</reference>
<organism evidence="2 3">
    <name type="scientific">Brevibacillus formosus</name>
    <dbReference type="NCBI Taxonomy" id="54913"/>
    <lineage>
        <taxon>Bacteria</taxon>
        <taxon>Bacillati</taxon>
        <taxon>Bacillota</taxon>
        <taxon>Bacilli</taxon>
        <taxon>Bacillales</taxon>
        <taxon>Paenibacillaceae</taxon>
        <taxon>Brevibacillus</taxon>
    </lineage>
</organism>
<dbReference type="RefSeq" id="WP_088909769.1">
    <property type="nucleotide sequence ID" value="NZ_CP018145.1"/>
</dbReference>
<name>A0A220MN71_9BACL</name>